<feature type="binding site" evidence="6">
    <location>
        <begin position="307"/>
        <end position="312"/>
    </location>
    <ligand>
        <name>FAD</name>
        <dbReference type="ChEBI" id="CHEBI:57692"/>
    </ligand>
</feature>
<dbReference type="InterPro" id="IPR023209">
    <property type="entry name" value="DAO"/>
</dbReference>
<evidence type="ECO:0000256" key="3">
    <source>
        <dbReference type="ARBA" id="ARBA00022630"/>
    </source>
</evidence>
<evidence type="ECO:0000256" key="1">
    <source>
        <dbReference type="ARBA" id="ARBA00001974"/>
    </source>
</evidence>
<dbReference type="InterPro" id="IPR006181">
    <property type="entry name" value="D-amino_acid_oxidase_CS"/>
</dbReference>
<feature type="binding site" evidence="6">
    <location>
        <position position="277"/>
    </location>
    <ligand>
        <name>D-dopa</name>
        <dbReference type="ChEBI" id="CHEBI:149689"/>
    </ligand>
</feature>
<dbReference type="GO" id="GO:0005737">
    <property type="term" value="C:cytoplasm"/>
    <property type="evidence" value="ECO:0007669"/>
    <property type="project" value="TreeGrafter"/>
</dbReference>
<accession>A0A6P9A046</accession>
<sequence length="345" mass="37474">MRACVVGAGIVGLHTALELQRELGASLDITILADKLNEETTGDGAAGFVFPSTYFTGPSPEVTKRWIRDSYDWYDAACWSDQGRASGVAELSGYFYSNASRARVWNHLMKDVCPEYRDATDDELQLFPGGARFGSFVRTLLVECRYFLPWALSRLQEGGAKVQRRTVSAWSELADFDVAFNCTGLGAAELCADHSVVPVRGQVYKVAAPWIKTFTYFDGDTYIIPGREQVTLGGSRWLGNPSLAVDPHESAAIWEKCVRAVPSLQRARVLRQWVGLRPFRCPVRVEAETVAVQGGSALKVVHNYGHGGYGITAAPGTARHAVALFKEGMRASGLGGLGASASCKL</sequence>
<comment type="similarity">
    <text evidence="2">Belongs to the DAMOX/DASOX family.</text>
</comment>
<dbReference type="PIRSF" id="PIRSF000189">
    <property type="entry name" value="D-aa_oxidase"/>
    <property type="match status" value="1"/>
</dbReference>
<dbReference type="AlphaFoldDB" id="A0A6P9A046"/>
<dbReference type="Proteomes" id="UP000515158">
    <property type="component" value="Unplaced"/>
</dbReference>
<feature type="binding site" evidence="6">
    <location>
        <position position="222"/>
    </location>
    <ligand>
        <name>D-dopa</name>
        <dbReference type="ChEBI" id="CHEBI:149689"/>
    </ligand>
</feature>
<dbReference type="GeneID" id="117651318"/>
<feature type="binding site" evidence="6">
    <location>
        <position position="183"/>
    </location>
    <ligand>
        <name>FAD</name>
        <dbReference type="ChEBI" id="CHEBI:57692"/>
    </ligand>
</feature>
<protein>
    <submittedName>
        <fullName evidence="9">D-aspartate oxidase isoform X1</fullName>
    </submittedName>
</protein>
<evidence type="ECO:0000256" key="4">
    <source>
        <dbReference type="ARBA" id="ARBA00022827"/>
    </source>
</evidence>
<proteinExistence type="inferred from homology"/>
<evidence type="ECO:0000256" key="6">
    <source>
        <dbReference type="PIRSR" id="PIRSR000189-1"/>
    </source>
</evidence>
<feature type="binding site" evidence="6">
    <location>
        <position position="167"/>
    </location>
    <ligand>
        <name>FAD</name>
        <dbReference type="ChEBI" id="CHEBI:57692"/>
    </ligand>
</feature>
<dbReference type="OrthoDB" id="2015447at2759"/>
<comment type="cofactor">
    <cofactor evidence="1 6">
        <name>FAD</name>
        <dbReference type="ChEBI" id="CHEBI:57692"/>
    </cofactor>
</comment>
<evidence type="ECO:0000259" key="7">
    <source>
        <dbReference type="Pfam" id="PF01266"/>
    </source>
</evidence>
<dbReference type="CTD" id="36128"/>
<feature type="domain" description="FAD dependent oxidoreductase" evidence="7">
    <location>
        <begin position="3"/>
        <end position="323"/>
    </location>
</feature>
<dbReference type="GO" id="GO:0003884">
    <property type="term" value="F:D-amino-acid oxidase activity"/>
    <property type="evidence" value="ECO:0007669"/>
    <property type="project" value="InterPro"/>
</dbReference>
<dbReference type="PANTHER" id="PTHR11530">
    <property type="entry name" value="D-AMINO ACID OXIDASE"/>
    <property type="match status" value="1"/>
</dbReference>
<evidence type="ECO:0000256" key="5">
    <source>
        <dbReference type="ARBA" id="ARBA00023002"/>
    </source>
</evidence>
<keyword evidence="8" id="KW-1185">Reference proteome</keyword>
<gene>
    <name evidence="9" type="primary">LOC117651318</name>
</gene>
<dbReference type="Pfam" id="PF01266">
    <property type="entry name" value="DAO"/>
    <property type="match status" value="1"/>
</dbReference>
<dbReference type="FunCoup" id="A0A6P9A046">
    <property type="interactions" value="313"/>
</dbReference>
<dbReference type="InParanoid" id="A0A6P9A046"/>
<reference evidence="9" key="1">
    <citation type="submission" date="2025-08" db="UniProtKB">
        <authorList>
            <consortium name="RefSeq"/>
        </authorList>
    </citation>
    <scope>IDENTIFICATION</scope>
    <source>
        <tissue evidence="9">Total insect</tissue>
    </source>
</reference>
<dbReference type="GO" id="GO:0019478">
    <property type="term" value="P:D-amino acid catabolic process"/>
    <property type="evidence" value="ECO:0007669"/>
    <property type="project" value="TreeGrafter"/>
</dbReference>
<evidence type="ECO:0000313" key="9">
    <source>
        <dbReference type="RefSeq" id="XP_034251107.1"/>
    </source>
</evidence>
<evidence type="ECO:0000256" key="2">
    <source>
        <dbReference type="ARBA" id="ARBA00006730"/>
    </source>
</evidence>
<dbReference type="SUPFAM" id="SSF54373">
    <property type="entry name" value="FAD-linked reductases, C-terminal domain"/>
    <property type="match status" value="1"/>
</dbReference>
<dbReference type="Gene3D" id="3.40.50.720">
    <property type="entry name" value="NAD(P)-binding Rossmann-like Domain"/>
    <property type="match status" value="1"/>
</dbReference>
<dbReference type="PANTHER" id="PTHR11530:SF17">
    <property type="entry name" value="RE49860P"/>
    <property type="match status" value="1"/>
</dbReference>
<evidence type="ECO:0000313" key="8">
    <source>
        <dbReference type="Proteomes" id="UP000515158"/>
    </source>
</evidence>
<dbReference type="Gene3D" id="3.30.9.10">
    <property type="entry name" value="D-Amino Acid Oxidase, subunit A, domain 2"/>
    <property type="match status" value="1"/>
</dbReference>
<dbReference type="RefSeq" id="XP_034251107.1">
    <property type="nucleotide sequence ID" value="XM_034395216.1"/>
</dbReference>
<name>A0A6P9A046_THRPL</name>
<keyword evidence="4 6" id="KW-0274">FAD</keyword>
<dbReference type="SUPFAM" id="SSF51971">
    <property type="entry name" value="Nucleotide-binding domain"/>
    <property type="match status" value="1"/>
</dbReference>
<dbReference type="PROSITE" id="PS00677">
    <property type="entry name" value="DAO"/>
    <property type="match status" value="1"/>
</dbReference>
<feature type="binding site" evidence="6">
    <location>
        <position position="308"/>
    </location>
    <ligand>
        <name>D-dopa</name>
        <dbReference type="ChEBI" id="CHEBI:149689"/>
    </ligand>
</feature>
<organism evidence="9">
    <name type="scientific">Thrips palmi</name>
    <name type="common">Melon thrips</name>
    <dbReference type="NCBI Taxonomy" id="161013"/>
    <lineage>
        <taxon>Eukaryota</taxon>
        <taxon>Metazoa</taxon>
        <taxon>Ecdysozoa</taxon>
        <taxon>Arthropoda</taxon>
        <taxon>Hexapoda</taxon>
        <taxon>Insecta</taxon>
        <taxon>Pterygota</taxon>
        <taxon>Neoptera</taxon>
        <taxon>Paraneoptera</taxon>
        <taxon>Thysanoptera</taxon>
        <taxon>Terebrantia</taxon>
        <taxon>Thripoidea</taxon>
        <taxon>Thripidae</taxon>
        <taxon>Thrips</taxon>
    </lineage>
</organism>
<keyword evidence="3" id="KW-0285">Flavoprotein</keyword>
<keyword evidence="5" id="KW-0560">Oxidoreductase</keyword>
<dbReference type="GO" id="GO:0071949">
    <property type="term" value="F:FAD binding"/>
    <property type="evidence" value="ECO:0007669"/>
    <property type="project" value="InterPro"/>
</dbReference>
<dbReference type="KEGG" id="tpal:117651318"/>
<dbReference type="InterPro" id="IPR006076">
    <property type="entry name" value="FAD-dep_OxRdtase"/>
</dbReference>